<reference evidence="8 9" key="1">
    <citation type="submission" date="2020-02" db="EMBL/GenBank/DDBJ databases">
        <title>Out from the shadows clarifying the taxonomy of the family Cryomorphaceae and related taxa by utilizing the GTDB taxonomic framework.</title>
        <authorList>
            <person name="Bowman J.P."/>
        </authorList>
    </citation>
    <scope>NUCLEOTIDE SEQUENCE [LARGE SCALE GENOMIC DNA]</scope>
    <source>
        <strain evidence="8 9">QSSC 1-22</strain>
    </source>
</reference>
<dbReference type="PANTHER" id="PTHR43304:SF1">
    <property type="entry name" value="PAC DOMAIN-CONTAINING PROTEIN"/>
    <property type="match status" value="1"/>
</dbReference>
<keyword evidence="6" id="KW-0472">Membrane</keyword>
<feature type="transmembrane region" description="Helical" evidence="6">
    <location>
        <begin position="210"/>
        <end position="235"/>
    </location>
</feature>
<feature type="transmembrane region" description="Helical" evidence="6">
    <location>
        <begin position="16"/>
        <end position="34"/>
    </location>
</feature>
<dbReference type="InterPro" id="IPR004358">
    <property type="entry name" value="Sig_transdc_His_kin-like_C"/>
</dbReference>
<evidence type="ECO:0000256" key="4">
    <source>
        <dbReference type="ARBA" id="ARBA00022679"/>
    </source>
</evidence>
<dbReference type="PANTHER" id="PTHR43304">
    <property type="entry name" value="PHYTOCHROME-LIKE PROTEIN CPH1"/>
    <property type="match status" value="1"/>
</dbReference>
<evidence type="ECO:0000313" key="8">
    <source>
        <dbReference type="EMBL" id="NEN24240.1"/>
    </source>
</evidence>
<dbReference type="EC" id="2.7.13.3" evidence="2"/>
<name>A0A7K3WRD7_9FLAO</name>
<dbReference type="InterPro" id="IPR036097">
    <property type="entry name" value="HisK_dim/P_sf"/>
</dbReference>
<comment type="catalytic activity">
    <reaction evidence="1">
        <text>ATP + protein L-histidine = ADP + protein N-phospho-L-histidine.</text>
        <dbReference type="EC" id="2.7.13.3"/>
    </reaction>
</comment>
<proteinExistence type="predicted"/>
<keyword evidence="9" id="KW-1185">Reference proteome</keyword>
<dbReference type="SUPFAM" id="SSF47384">
    <property type="entry name" value="Homodimeric domain of signal transducing histidine kinase"/>
    <property type="match status" value="1"/>
</dbReference>
<evidence type="ECO:0000259" key="7">
    <source>
        <dbReference type="PROSITE" id="PS50109"/>
    </source>
</evidence>
<accession>A0A7K3WRD7</accession>
<evidence type="ECO:0000256" key="3">
    <source>
        <dbReference type="ARBA" id="ARBA00022553"/>
    </source>
</evidence>
<dbReference type="SMART" id="SM00387">
    <property type="entry name" value="HATPase_c"/>
    <property type="match status" value="1"/>
</dbReference>
<keyword evidence="4" id="KW-0808">Transferase</keyword>
<dbReference type="EMBL" id="JAAGVY010000022">
    <property type="protein sequence ID" value="NEN24240.1"/>
    <property type="molecule type" value="Genomic_DNA"/>
</dbReference>
<dbReference type="Pfam" id="PF02518">
    <property type="entry name" value="HATPase_c"/>
    <property type="match status" value="1"/>
</dbReference>
<protein>
    <recommendedName>
        <fullName evidence="2">histidine kinase</fullName>
        <ecNumber evidence="2">2.7.13.3</ecNumber>
    </recommendedName>
</protein>
<dbReference type="GO" id="GO:0000155">
    <property type="term" value="F:phosphorelay sensor kinase activity"/>
    <property type="evidence" value="ECO:0007669"/>
    <property type="project" value="InterPro"/>
</dbReference>
<dbReference type="InterPro" id="IPR003594">
    <property type="entry name" value="HATPase_dom"/>
</dbReference>
<keyword evidence="5 8" id="KW-0418">Kinase</keyword>
<evidence type="ECO:0000256" key="1">
    <source>
        <dbReference type="ARBA" id="ARBA00000085"/>
    </source>
</evidence>
<evidence type="ECO:0000256" key="6">
    <source>
        <dbReference type="SAM" id="Phobius"/>
    </source>
</evidence>
<dbReference type="Proteomes" id="UP000486602">
    <property type="component" value="Unassembled WGS sequence"/>
</dbReference>
<gene>
    <name evidence="8" type="ORF">G3O08_12075</name>
</gene>
<dbReference type="PRINTS" id="PR00344">
    <property type="entry name" value="BCTRLSENSOR"/>
</dbReference>
<dbReference type="InterPro" id="IPR052162">
    <property type="entry name" value="Sensor_kinase/Photoreceptor"/>
</dbReference>
<dbReference type="InterPro" id="IPR005467">
    <property type="entry name" value="His_kinase_dom"/>
</dbReference>
<dbReference type="SUPFAM" id="SSF55874">
    <property type="entry name" value="ATPase domain of HSP90 chaperone/DNA topoisomerase II/histidine kinase"/>
    <property type="match status" value="1"/>
</dbReference>
<keyword evidence="3" id="KW-0597">Phosphoprotein</keyword>
<dbReference type="RefSeq" id="WP_163285633.1">
    <property type="nucleotide sequence ID" value="NZ_JAAGVY010000022.1"/>
</dbReference>
<dbReference type="AlphaFoldDB" id="A0A7K3WRD7"/>
<dbReference type="InterPro" id="IPR036890">
    <property type="entry name" value="HATPase_C_sf"/>
</dbReference>
<dbReference type="Gene3D" id="1.10.287.130">
    <property type="match status" value="1"/>
</dbReference>
<dbReference type="Gene3D" id="3.30.565.10">
    <property type="entry name" value="Histidine kinase-like ATPase, C-terminal domain"/>
    <property type="match status" value="1"/>
</dbReference>
<keyword evidence="6" id="KW-1133">Transmembrane helix</keyword>
<feature type="domain" description="Histidine kinase" evidence="7">
    <location>
        <begin position="264"/>
        <end position="476"/>
    </location>
</feature>
<dbReference type="PROSITE" id="PS50109">
    <property type="entry name" value="HIS_KIN"/>
    <property type="match status" value="1"/>
</dbReference>
<evidence type="ECO:0000256" key="2">
    <source>
        <dbReference type="ARBA" id="ARBA00012438"/>
    </source>
</evidence>
<evidence type="ECO:0000256" key="5">
    <source>
        <dbReference type="ARBA" id="ARBA00022777"/>
    </source>
</evidence>
<sequence>MSQSTAIISKKKGNRVFLLVVAVFACAVLTIFNYNTIKVVSGINAYISGESTYSKNQKEGVRHLMTYLVYEDPVEYELFLQYISIPSSTGSGLHGLLNSSSDSFVRESLSKGQNPPENIDNIIWLYKGFRHYKFMQNAIAIWWQGDSLVNQLIHLGVDINKATPFADSKADSLLKRQFFNEINTLSIELTSKEIEFSAVMGRVGRKSASILFWVNAIVITIMLTSVVAFSNMLIYKLEKSKRKLKKINTGLVATNDKLDNFIFATSHDLKAPINNLQGLLNLLFMIPATDPVQENIRNKMNASIVVLNANINRLEQLMLIDSKPDADGAEIELQDLLFQILEEHKEFIDAADTSVSTHFELEKLRYSESGIKEIILNLLSNAIKYKSPDRSGEIKISTYLKDGFFVLRFADNGLGMDVSLHGDQIFGLSKRFHKDLSGSGVELYLVKKIVERNGGMIKAQSEIGVGTIFELFLQKP</sequence>
<comment type="caution">
    <text evidence="8">The sequence shown here is derived from an EMBL/GenBank/DDBJ whole genome shotgun (WGS) entry which is preliminary data.</text>
</comment>
<organism evidence="8 9">
    <name type="scientific">Cryomorpha ignava</name>
    <dbReference type="NCBI Taxonomy" id="101383"/>
    <lineage>
        <taxon>Bacteria</taxon>
        <taxon>Pseudomonadati</taxon>
        <taxon>Bacteroidota</taxon>
        <taxon>Flavobacteriia</taxon>
        <taxon>Flavobacteriales</taxon>
        <taxon>Cryomorphaceae</taxon>
        <taxon>Cryomorpha</taxon>
    </lineage>
</organism>
<keyword evidence="6" id="KW-0812">Transmembrane</keyword>
<evidence type="ECO:0000313" key="9">
    <source>
        <dbReference type="Proteomes" id="UP000486602"/>
    </source>
</evidence>